<accession>A0A0K2UYJ3</accession>
<evidence type="ECO:0000313" key="1">
    <source>
        <dbReference type="EMBL" id="CDW43155.1"/>
    </source>
</evidence>
<proteinExistence type="predicted"/>
<protein>
    <submittedName>
        <fullName evidence="1">Uncharacterized protein</fullName>
    </submittedName>
</protein>
<sequence length="55" mass="6427">FLLEQVYFCILVKFGPQKKVGFNLIPGGLLKRYLRKNHSRTKRVSSLYILSLLDD</sequence>
<reference evidence="1" key="1">
    <citation type="submission" date="2014-05" db="EMBL/GenBank/DDBJ databases">
        <authorList>
            <person name="Chronopoulou M."/>
        </authorList>
    </citation>
    <scope>NUCLEOTIDE SEQUENCE</scope>
    <source>
        <tissue evidence="1">Whole organism</tissue>
    </source>
</reference>
<name>A0A0K2UYJ3_LEPSM</name>
<dbReference type="AlphaFoldDB" id="A0A0K2UYJ3"/>
<dbReference type="EMBL" id="HACA01025794">
    <property type="protein sequence ID" value="CDW43155.1"/>
    <property type="molecule type" value="Transcribed_RNA"/>
</dbReference>
<organism evidence="1">
    <name type="scientific">Lepeophtheirus salmonis</name>
    <name type="common">Salmon louse</name>
    <name type="synonym">Caligus salmonis</name>
    <dbReference type="NCBI Taxonomy" id="72036"/>
    <lineage>
        <taxon>Eukaryota</taxon>
        <taxon>Metazoa</taxon>
        <taxon>Ecdysozoa</taxon>
        <taxon>Arthropoda</taxon>
        <taxon>Crustacea</taxon>
        <taxon>Multicrustacea</taxon>
        <taxon>Hexanauplia</taxon>
        <taxon>Copepoda</taxon>
        <taxon>Siphonostomatoida</taxon>
        <taxon>Caligidae</taxon>
        <taxon>Lepeophtheirus</taxon>
    </lineage>
</organism>
<feature type="non-terminal residue" evidence="1">
    <location>
        <position position="1"/>
    </location>
</feature>